<dbReference type="Gene3D" id="1.10.720.60">
    <property type="match status" value="1"/>
</dbReference>
<evidence type="ECO:0000313" key="1">
    <source>
        <dbReference type="EMBL" id="KAK0308240.1"/>
    </source>
</evidence>
<sequence>MPKLEGIQNVLLDIGPLPQDLPRNEEPSTSLSHPLHAFHIYPTVADNFPKLTPPPPEKFPYALRALPAVLATQWTSPTFIPYRQAFPPSHNTSPSALQSHIEDLTQRDVKIAYLKDLQGYLWESGFAAGEFATPLFPDVVPRLREWRGGGVGLGVYSSGSVFAQKLLFRHVSVGEVARVDGRGRAGGAVDGQVSSASVEGHRAAETEDLRHLVTDGGWFDTTNAGLKTEASSYGKIVETLEWRPARTLFLTDNVREYDAAASAGLRVILLDRPGDAPVSAADRARMDVVQSFYDIDLAEK</sequence>
<keyword evidence="1" id="KW-0378">Hydrolase</keyword>
<dbReference type="Proteomes" id="UP001168146">
    <property type="component" value="Unassembled WGS sequence"/>
</dbReference>
<dbReference type="AlphaFoldDB" id="A0AAN6F7Y3"/>
<gene>
    <name evidence="1" type="primary">UTR4_2</name>
    <name evidence="1" type="ORF">LTR82_015574</name>
</gene>
<dbReference type="PANTHER" id="PTHR20371:SF1">
    <property type="entry name" value="ENOLASE-PHOSPHATASE E1"/>
    <property type="match status" value="1"/>
</dbReference>
<dbReference type="EC" id="3.1.3.77" evidence="1"/>
<reference evidence="1" key="1">
    <citation type="submission" date="2021-12" db="EMBL/GenBank/DDBJ databases">
        <title>Black yeast isolated from Biological Soil Crust.</title>
        <authorList>
            <person name="Kurbessoian T."/>
        </authorList>
    </citation>
    <scope>NUCLEOTIDE SEQUENCE</scope>
    <source>
        <strain evidence="1">CCFEE 5208</strain>
    </source>
</reference>
<comment type="caution">
    <text evidence="1">The sequence shown here is derived from an EMBL/GenBank/DDBJ whole genome shotgun (WGS) entry which is preliminary data.</text>
</comment>
<dbReference type="EMBL" id="JASUXU010000088">
    <property type="protein sequence ID" value="KAK0308240.1"/>
    <property type="molecule type" value="Genomic_DNA"/>
</dbReference>
<dbReference type="GO" id="GO:0043874">
    <property type="term" value="F:acireductone synthase activity"/>
    <property type="evidence" value="ECO:0007669"/>
    <property type="project" value="UniProtKB-EC"/>
</dbReference>
<protein>
    <submittedName>
        <fullName evidence="1">Enolase-phosphatase E1</fullName>
        <ecNumber evidence="1">3.1.3.77</ecNumber>
    </submittedName>
</protein>
<dbReference type="InterPro" id="IPR023214">
    <property type="entry name" value="HAD_sf"/>
</dbReference>
<dbReference type="PANTHER" id="PTHR20371">
    <property type="entry name" value="ENOLASE-PHOSPHATASE E1"/>
    <property type="match status" value="1"/>
</dbReference>
<proteinExistence type="predicted"/>
<evidence type="ECO:0000313" key="2">
    <source>
        <dbReference type="Proteomes" id="UP001168146"/>
    </source>
</evidence>
<dbReference type="Gene3D" id="3.40.50.1000">
    <property type="entry name" value="HAD superfamily/HAD-like"/>
    <property type="match status" value="1"/>
</dbReference>
<accession>A0AAN6F7Y3</accession>
<dbReference type="SUPFAM" id="SSF56784">
    <property type="entry name" value="HAD-like"/>
    <property type="match status" value="1"/>
</dbReference>
<dbReference type="GO" id="GO:0019509">
    <property type="term" value="P:L-methionine salvage from methylthioadenosine"/>
    <property type="evidence" value="ECO:0007669"/>
    <property type="project" value="TreeGrafter"/>
</dbReference>
<name>A0AAN6F7Y3_9PEZI</name>
<dbReference type="InterPro" id="IPR036412">
    <property type="entry name" value="HAD-like_sf"/>
</dbReference>
<organism evidence="1 2">
    <name type="scientific">Friedmanniomyces endolithicus</name>
    <dbReference type="NCBI Taxonomy" id="329885"/>
    <lineage>
        <taxon>Eukaryota</taxon>
        <taxon>Fungi</taxon>
        <taxon>Dikarya</taxon>
        <taxon>Ascomycota</taxon>
        <taxon>Pezizomycotina</taxon>
        <taxon>Dothideomycetes</taxon>
        <taxon>Dothideomycetidae</taxon>
        <taxon>Mycosphaerellales</taxon>
        <taxon>Teratosphaeriaceae</taxon>
        <taxon>Friedmanniomyces</taxon>
    </lineage>
</organism>